<evidence type="ECO:0000313" key="1">
    <source>
        <dbReference type="EMBL" id="TLD94276.1"/>
    </source>
</evidence>
<organism evidence="1 2">
    <name type="scientific">Helicobacter trogontum</name>
    <dbReference type="NCBI Taxonomy" id="50960"/>
    <lineage>
        <taxon>Bacteria</taxon>
        <taxon>Pseudomonadati</taxon>
        <taxon>Campylobacterota</taxon>
        <taxon>Epsilonproteobacteria</taxon>
        <taxon>Campylobacterales</taxon>
        <taxon>Helicobacteraceae</taxon>
        <taxon>Helicobacter</taxon>
    </lineage>
</organism>
<evidence type="ECO:0008006" key="3">
    <source>
        <dbReference type="Google" id="ProtNLM"/>
    </source>
</evidence>
<dbReference type="AlphaFoldDB" id="A0A4U8T457"/>
<sequence>MQRFISLQTNINMTLLGDSVETIAQSDINTQAQNQITHQVGETTITATSDSVIIKAGGVEVVIDSNGLVVKGGEVKSE</sequence>
<reference evidence="1 2" key="1">
    <citation type="journal article" date="2014" name="Genome Announc.">
        <title>Draft genome sequences of eight enterohepatic helicobacter species isolated from both laboratory and wild rodents.</title>
        <authorList>
            <person name="Sheh A."/>
            <person name="Shen Z."/>
            <person name="Fox J.G."/>
        </authorList>
    </citation>
    <scope>NUCLEOTIDE SEQUENCE [LARGE SCALE GENOMIC DNA]</scope>
    <source>
        <strain evidence="1 2">ATCC 49310</strain>
    </source>
</reference>
<name>A0A4U8T457_9HELI</name>
<gene>
    <name evidence="1" type="ORF">LS80_010185</name>
</gene>
<dbReference type="RefSeq" id="WP_081960451.1">
    <property type="nucleotide sequence ID" value="NZ_FZNF01000060.1"/>
</dbReference>
<evidence type="ECO:0000313" key="2">
    <source>
        <dbReference type="Proteomes" id="UP000029861"/>
    </source>
</evidence>
<comment type="caution">
    <text evidence="1">The sequence shown here is derived from an EMBL/GenBank/DDBJ whole genome shotgun (WGS) entry which is preliminary data.</text>
</comment>
<accession>A0A4U8T457</accession>
<proteinExistence type="predicted"/>
<protein>
    <recommendedName>
        <fullName evidence="3">VgrG protein</fullName>
    </recommendedName>
</protein>
<dbReference type="EMBL" id="JRPK02000063">
    <property type="protein sequence ID" value="TLD94276.1"/>
    <property type="molecule type" value="Genomic_DNA"/>
</dbReference>
<dbReference type="Proteomes" id="UP000029861">
    <property type="component" value="Unassembled WGS sequence"/>
</dbReference>